<dbReference type="KEGG" id="cohn:KCTCHS21_08550"/>
<evidence type="ECO:0000259" key="1">
    <source>
        <dbReference type="PROSITE" id="PS51782"/>
    </source>
</evidence>
<dbReference type="EMBL" id="AP019400">
    <property type="protein sequence ID" value="BBI31456.1"/>
    <property type="molecule type" value="Genomic_DNA"/>
</dbReference>
<dbReference type="Pfam" id="PF01476">
    <property type="entry name" value="LysM"/>
    <property type="match status" value="1"/>
</dbReference>
<keyword evidence="3" id="KW-1185">Reference proteome</keyword>
<dbReference type="PROSITE" id="PS51782">
    <property type="entry name" value="LYSM"/>
    <property type="match status" value="1"/>
</dbReference>
<name>A0A3T1D036_9BACL</name>
<dbReference type="AlphaFoldDB" id="A0A3T1D036"/>
<dbReference type="PANTHER" id="PTHR34700:SF4">
    <property type="entry name" value="PHAGE-LIKE ELEMENT PBSX PROTEIN XKDP"/>
    <property type="match status" value="1"/>
</dbReference>
<dbReference type="CDD" id="cd00118">
    <property type="entry name" value="LysM"/>
    <property type="match status" value="1"/>
</dbReference>
<dbReference type="InterPro" id="IPR018392">
    <property type="entry name" value="LysM"/>
</dbReference>
<evidence type="ECO:0000313" key="2">
    <source>
        <dbReference type="EMBL" id="BBI31456.1"/>
    </source>
</evidence>
<reference evidence="2 3" key="1">
    <citation type="submission" date="2019-01" db="EMBL/GenBank/DDBJ databases">
        <title>Complete genome sequence of Cohnella hallensis HS21 isolated from Korean fir (Abies koreana) rhizospheric soil.</title>
        <authorList>
            <person name="Jiang L."/>
            <person name="Kang S.W."/>
            <person name="Kim S."/>
            <person name="Jung J."/>
            <person name="Kim C.Y."/>
            <person name="Kim D.H."/>
            <person name="Kim S.W."/>
            <person name="Lee J."/>
        </authorList>
    </citation>
    <scope>NUCLEOTIDE SEQUENCE [LARGE SCALE GENOMIC DNA]</scope>
    <source>
        <strain evidence="2 3">HS21</strain>
    </source>
</reference>
<dbReference type="Gene3D" id="3.10.350.10">
    <property type="entry name" value="LysM domain"/>
    <property type="match status" value="1"/>
</dbReference>
<dbReference type="InterPro" id="IPR036779">
    <property type="entry name" value="LysM_dom_sf"/>
</dbReference>
<dbReference type="InterPro" id="IPR052196">
    <property type="entry name" value="Bact_Kbp"/>
</dbReference>
<dbReference type="SMART" id="SM00257">
    <property type="entry name" value="LysM"/>
    <property type="match status" value="1"/>
</dbReference>
<dbReference type="SUPFAM" id="SSF54106">
    <property type="entry name" value="LysM domain"/>
    <property type="match status" value="1"/>
</dbReference>
<dbReference type="PANTHER" id="PTHR34700">
    <property type="entry name" value="POTASSIUM BINDING PROTEIN KBP"/>
    <property type="match status" value="1"/>
</dbReference>
<gene>
    <name evidence="2" type="ORF">KCTCHS21_08550</name>
</gene>
<evidence type="ECO:0000313" key="3">
    <source>
        <dbReference type="Proteomes" id="UP000289856"/>
    </source>
</evidence>
<dbReference type="RefSeq" id="WP_130605287.1">
    <property type="nucleotide sequence ID" value="NZ_AP019400.1"/>
</dbReference>
<sequence>MDFIIRDPLVGDFLFPVNPEEVLIRREKQYETATILSLGEIDLIQGEKVKEITFSSFFPKRYDRSYCRYFNIPDPQEAMNRVTALLKSKHPVRLIITGTIINALVHVSAHDSTFKGGEVGDVYFDITFRTWRNTKVRRIGTDRASPRPDTKPVPKIYLIKQGDTLTSIAKRELGNSSKWRALYDNNKAIIGRDPNLIKPGQKLVMP</sequence>
<protein>
    <recommendedName>
        <fullName evidence="1">LysM domain-containing protein</fullName>
    </recommendedName>
</protein>
<feature type="domain" description="LysM" evidence="1">
    <location>
        <begin position="155"/>
        <end position="205"/>
    </location>
</feature>
<dbReference type="Proteomes" id="UP000289856">
    <property type="component" value="Chromosome"/>
</dbReference>
<accession>A0A3T1D036</accession>
<proteinExistence type="predicted"/>
<organism evidence="2 3">
    <name type="scientific">Cohnella abietis</name>
    <dbReference type="NCBI Taxonomy" id="2507935"/>
    <lineage>
        <taxon>Bacteria</taxon>
        <taxon>Bacillati</taxon>
        <taxon>Bacillota</taxon>
        <taxon>Bacilli</taxon>
        <taxon>Bacillales</taxon>
        <taxon>Paenibacillaceae</taxon>
        <taxon>Cohnella</taxon>
    </lineage>
</organism>
<dbReference type="OrthoDB" id="9800780at2"/>